<comment type="cofactor">
    <cofactor evidence="2">
        <name>Zn(2+)</name>
        <dbReference type="ChEBI" id="CHEBI:29105"/>
    </cofactor>
</comment>
<dbReference type="PROSITE" id="PS00758">
    <property type="entry name" value="ARGE_DAPE_CPG2_1"/>
    <property type="match status" value="1"/>
</dbReference>
<dbReference type="STRING" id="1108045.GORHZ_125_00440"/>
<name>K6WBM8_9ACTN</name>
<dbReference type="Gene3D" id="3.40.630.10">
    <property type="entry name" value="Zn peptidases"/>
    <property type="match status" value="1"/>
</dbReference>
<evidence type="ECO:0000313" key="14">
    <source>
        <dbReference type="Proteomes" id="UP000008363"/>
    </source>
</evidence>
<dbReference type="GO" id="GO:0009014">
    <property type="term" value="F:succinyl-diaminopimelate desuccinylase activity"/>
    <property type="evidence" value="ECO:0007669"/>
    <property type="project" value="UniProtKB-EC"/>
</dbReference>
<dbReference type="InterPro" id="IPR002933">
    <property type="entry name" value="Peptidase_M20"/>
</dbReference>
<evidence type="ECO:0000259" key="12">
    <source>
        <dbReference type="Pfam" id="PF07687"/>
    </source>
</evidence>
<dbReference type="RefSeq" id="WP_006334449.1">
    <property type="nucleotide sequence ID" value="NZ_BAHC01000125.1"/>
</dbReference>
<dbReference type="InterPro" id="IPR011650">
    <property type="entry name" value="Peptidase_M20_dimer"/>
</dbReference>
<dbReference type="PANTHER" id="PTHR43808">
    <property type="entry name" value="ACETYLORNITHINE DEACETYLASE"/>
    <property type="match status" value="1"/>
</dbReference>
<accession>K6WBM8</accession>
<dbReference type="AlphaFoldDB" id="K6WBM8"/>
<comment type="caution">
    <text evidence="13">The sequence shown here is derived from an EMBL/GenBank/DDBJ whole genome shotgun (WGS) entry which is preliminary data.</text>
</comment>
<evidence type="ECO:0000256" key="3">
    <source>
        <dbReference type="ARBA" id="ARBA00005130"/>
    </source>
</evidence>
<comment type="cofactor">
    <cofactor evidence="1">
        <name>Co(2+)</name>
        <dbReference type="ChEBI" id="CHEBI:48828"/>
    </cofactor>
</comment>
<dbReference type="GO" id="GO:0046872">
    <property type="term" value="F:metal ion binding"/>
    <property type="evidence" value="ECO:0007669"/>
    <property type="project" value="UniProtKB-KW"/>
</dbReference>
<keyword evidence="8" id="KW-0378">Hydrolase</keyword>
<dbReference type="Pfam" id="PF01546">
    <property type="entry name" value="Peptidase_M20"/>
    <property type="match status" value="1"/>
</dbReference>
<comment type="pathway">
    <text evidence="3">Amino-acid biosynthesis; L-lysine biosynthesis via DAP pathway; LL-2,6-diaminopimelate from (S)-tetrahydrodipicolinate (succinylase route): step 3/3.</text>
</comment>
<dbReference type="InterPro" id="IPR036264">
    <property type="entry name" value="Bact_exopeptidase_dim_dom"/>
</dbReference>
<evidence type="ECO:0000256" key="5">
    <source>
        <dbReference type="ARBA" id="ARBA00011921"/>
    </source>
</evidence>
<proteinExistence type="inferred from homology"/>
<dbReference type="GO" id="GO:0009089">
    <property type="term" value="P:lysine biosynthetic process via diaminopimelate"/>
    <property type="evidence" value="ECO:0007669"/>
    <property type="project" value="UniProtKB-UniPathway"/>
</dbReference>
<dbReference type="NCBIfam" id="TIGR01910">
    <property type="entry name" value="DapE-ArgE"/>
    <property type="match status" value="1"/>
</dbReference>
<dbReference type="SUPFAM" id="SSF55031">
    <property type="entry name" value="Bacterial exopeptidase dimerisation domain"/>
    <property type="match status" value="1"/>
</dbReference>
<feature type="domain" description="Peptidase M20 dimerisation" evidence="12">
    <location>
        <begin position="195"/>
        <end position="298"/>
    </location>
</feature>
<gene>
    <name evidence="13" type="primary">argE</name>
    <name evidence="13" type="ORF">GORHZ_125_00440</name>
</gene>
<evidence type="ECO:0000256" key="10">
    <source>
        <dbReference type="ARBA" id="ARBA00023285"/>
    </source>
</evidence>
<dbReference type="UniPathway" id="UPA00034">
    <property type="reaction ID" value="UER00021"/>
</dbReference>
<evidence type="ECO:0000256" key="1">
    <source>
        <dbReference type="ARBA" id="ARBA00001941"/>
    </source>
</evidence>
<comment type="similarity">
    <text evidence="4">Belongs to the peptidase M20A family.</text>
</comment>
<dbReference type="PANTHER" id="PTHR43808:SF32">
    <property type="entry name" value="ARGE_DAPE-RELATED DEACYLASE"/>
    <property type="match status" value="1"/>
</dbReference>
<keyword evidence="9" id="KW-0862">Zinc</keyword>
<dbReference type="InterPro" id="IPR010182">
    <property type="entry name" value="ArgE/DapE"/>
</dbReference>
<evidence type="ECO:0000256" key="7">
    <source>
        <dbReference type="ARBA" id="ARBA00022723"/>
    </source>
</evidence>
<organism evidence="13 14">
    <name type="scientific">Gordonia rhizosphera NBRC 16068</name>
    <dbReference type="NCBI Taxonomy" id="1108045"/>
    <lineage>
        <taxon>Bacteria</taxon>
        <taxon>Bacillati</taxon>
        <taxon>Actinomycetota</taxon>
        <taxon>Actinomycetes</taxon>
        <taxon>Mycobacteriales</taxon>
        <taxon>Gordoniaceae</taxon>
        <taxon>Gordonia</taxon>
    </lineage>
</organism>
<dbReference type="InterPro" id="IPR001261">
    <property type="entry name" value="ArgE/DapE_CS"/>
</dbReference>
<dbReference type="EMBL" id="BAHC01000125">
    <property type="protein sequence ID" value="GAB91161.1"/>
    <property type="molecule type" value="Genomic_DNA"/>
</dbReference>
<keyword evidence="7" id="KW-0479">Metal-binding</keyword>
<evidence type="ECO:0000313" key="13">
    <source>
        <dbReference type="EMBL" id="GAB91161.1"/>
    </source>
</evidence>
<dbReference type="OrthoDB" id="7055905at2"/>
<comment type="catalytic activity">
    <reaction evidence="11">
        <text>N-succinyl-(2S,6S)-2,6-diaminopimelate + H2O = (2S,6S)-2,6-diaminopimelate + succinate</text>
        <dbReference type="Rhea" id="RHEA:22608"/>
        <dbReference type="ChEBI" id="CHEBI:15377"/>
        <dbReference type="ChEBI" id="CHEBI:30031"/>
        <dbReference type="ChEBI" id="CHEBI:57609"/>
        <dbReference type="ChEBI" id="CHEBI:58087"/>
        <dbReference type="EC" id="3.5.1.18"/>
    </reaction>
</comment>
<evidence type="ECO:0000256" key="8">
    <source>
        <dbReference type="ARBA" id="ARBA00022801"/>
    </source>
</evidence>
<keyword evidence="10" id="KW-0170">Cobalt</keyword>
<sequence>MKGDAVSLTEAEAGVLSHIKADTVAMLTASMVEAPSENPGGTEAATVEVLARACRASGFAVDIREVAPDRPNLVATMASGDGPGLMLLGHSDVVPAGPGWTTDPYRPHFADGRIYGRGTTDMKGGLAAAVIAMQALSHASAYGIELSGPVQLVCTVDEEEHGLGVRDFVTRKPEHSFAGCIVAEPTDLTVVRGCRGASYLEVDITGRAAHSGRPADGRSAIEAAASIIDLIRFDHQQLGMVADDLLGSGTWNVGTIQGGQGISVVAPTCELGIDRRLMPGEDAHRIADRLREAIHESAIDTDGVGVEVRVTMEMPGFATPADHALVSTAVSALVDAGRETSVGGWSAACDGGFVSRDLGIPTIVMGPGNINAEAHKPNESVAVADLEAAARAYALAAIRLLG</sequence>
<dbReference type="Gene3D" id="3.30.70.360">
    <property type="match status" value="1"/>
</dbReference>
<evidence type="ECO:0000256" key="11">
    <source>
        <dbReference type="ARBA" id="ARBA00051301"/>
    </source>
</evidence>
<dbReference type="InterPro" id="IPR050072">
    <property type="entry name" value="Peptidase_M20A"/>
</dbReference>
<evidence type="ECO:0000256" key="4">
    <source>
        <dbReference type="ARBA" id="ARBA00006247"/>
    </source>
</evidence>
<evidence type="ECO:0000256" key="2">
    <source>
        <dbReference type="ARBA" id="ARBA00001947"/>
    </source>
</evidence>
<reference evidence="13 14" key="1">
    <citation type="submission" date="2012-08" db="EMBL/GenBank/DDBJ databases">
        <title>Whole genome shotgun sequence of Gordonia rhizosphera NBRC 16068.</title>
        <authorList>
            <person name="Takarada H."/>
            <person name="Isaki S."/>
            <person name="Hosoyama A."/>
            <person name="Tsuchikane K."/>
            <person name="Katsumata H."/>
            <person name="Baba S."/>
            <person name="Ohji S."/>
            <person name="Yamazaki S."/>
            <person name="Fujita N."/>
        </authorList>
    </citation>
    <scope>NUCLEOTIDE SEQUENCE [LARGE SCALE GENOMIC DNA]</scope>
    <source>
        <strain evidence="13 14">NBRC 16068</strain>
    </source>
</reference>
<evidence type="ECO:0000256" key="9">
    <source>
        <dbReference type="ARBA" id="ARBA00022833"/>
    </source>
</evidence>
<dbReference type="EC" id="3.5.1.18" evidence="5"/>
<evidence type="ECO:0000256" key="6">
    <source>
        <dbReference type="ARBA" id="ARBA00016853"/>
    </source>
</evidence>
<keyword evidence="14" id="KW-1185">Reference proteome</keyword>
<protein>
    <recommendedName>
        <fullName evidence="6">Probable succinyl-diaminopimelate desuccinylase</fullName>
        <ecNumber evidence="5">3.5.1.18</ecNumber>
    </recommendedName>
</protein>
<dbReference type="eggNOG" id="COG0624">
    <property type="taxonomic scope" value="Bacteria"/>
</dbReference>
<dbReference type="Proteomes" id="UP000008363">
    <property type="component" value="Unassembled WGS sequence"/>
</dbReference>
<dbReference type="SUPFAM" id="SSF53187">
    <property type="entry name" value="Zn-dependent exopeptidases"/>
    <property type="match status" value="1"/>
</dbReference>
<dbReference type="Pfam" id="PF07687">
    <property type="entry name" value="M20_dimer"/>
    <property type="match status" value="1"/>
</dbReference>
<dbReference type="CDD" id="cd08659">
    <property type="entry name" value="M20_ArgE_DapE-like"/>
    <property type="match status" value="1"/>
</dbReference>